<feature type="non-terminal residue" evidence="2">
    <location>
        <position position="1"/>
    </location>
</feature>
<protein>
    <submittedName>
        <fullName evidence="2">25791_t:CDS:1</fullName>
    </submittedName>
</protein>
<feature type="coiled-coil region" evidence="1">
    <location>
        <begin position="14"/>
        <end position="41"/>
    </location>
</feature>
<reference evidence="2 3" key="1">
    <citation type="submission" date="2021-06" db="EMBL/GenBank/DDBJ databases">
        <authorList>
            <person name="Kallberg Y."/>
            <person name="Tangrot J."/>
            <person name="Rosling A."/>
        </authorList>
    </citation>
    <scope>NUCLEOTIDE SEQUENCE [LARGE SCALE GENOMIC DNA]</scope>
    <source>
        <strain evidence="2 3">120-4 pot B 10/14</strain>
    </source>
</reference>
<evidence type="ECO:0000256" key="1">
    <source>
        <dbReference type="SAM" id="Coils"/>
    </source>
</evidence>
<feature type="non-terminal residue" evidence="2">
    <location>
        <position position="51"/>
    </location>
</feature>
<proteinExistence type="predicted"/>
<evidence type="ECO:0000313" key="2">
    <source>
        <dbReference type="EMBL" id="CAG8841875.1"/>
    </source>
</evidence>
<keyword evidence="1" id="KW-0175">Coiled coil</keyword>
<sequence>KHTKAENFNTEATNELTQNLLEVLKKQNEQLTKHINEDKISNIISSLPSNK</sequence>
<accession>A0ABN7WVK4</accession>
<keyword evidence="3" id="KW-1185">Reference proteome</keyword>
<name>A0ABN7WVK4_GIGMA</name>
<organism evidence="2 3">
    <name type="scientific">Gigaspora margarita</name>
    <dbReference type="NCBI Taxonomy" id="4874"/>
    <lineage>
        <taxon>Eukaryota</taxon>
        <taxon>Fungi</taxon>
        <taxon>Fungi incertae sedis</taxon>
        <taxon>Mucoromycota</taxon>
        <taxon>Glomeromycotina</taxon>
        <taxon>Glomeromycetes</taxon>
        <taxon>Diversisporales</taxon>
        <taxon>Gigasporaceae</taxon>
        <taxon>Gigaspora</taxon>
    </lineage>
</organism>
<dbReference type="Proteomes" id="UP000789901">
    <property type="component" value="Unassembled WGS sequence"/>
</dbReference>
<gene>
    <name evidence="2" type="ORF">GMARGA_LOCUS35677</name>
</gene>
<evidence type="ECO:0000313" key="3">
    <source>
        <dbReference type="Proteomes" id="UP000789901"/>
    </source>
</evidence>
<comment type="caution">
    <text evidence="2">The sequence shown here is derived from an EMBL/GenBank/DDBJ whole genome shotgun (WGS) entry which is preliminary data.</text>
</comment>
<dbReference type="EMBL" id="CAJVQB010067155">
    <property type="protein sequence ID" value="CAG8841875.1"/>
    <property type="molecule type" value="Genomic_DNA"/>
</dbReference>